<dbReference type="PANTHER" id="PTHR34817:SF1">
    <property type="entry name" value="NUCLEOTIDYLTRANSFERASE"/>
    <property type="match status" value="1"/>
</dbReference>
<proteinExistence type="predicted"/>
<keyword evidence="2" id="KW-1185">Reference proteome</keyword>
<dbReference type="Proteomes" id="UP001519460">
    <property type="component" value="Unassembled WGS sequence"/>
</dbReference>
<evidence type="ECO:0000313" key="1">
    <source>
        <dbReference type="EMBL" id="KAK7467827.1"/>
    </source>
</evidence>
<name>A0ABD0JAH6_9CAEN</name>
<evidence type="ECO:0008006" key="3">
    <source>
        <dbReference type="Google" id="ProtNLM"/>
    </source>
</evidence>
<evidence type="ECO:0000313" key="2">
    <source>
        <dbReference type="Proteomes" id="UP001519460"/>
    </source>
</evidence>
<dbReference type="PANTHER" id="PTHR34817">
    <property type="entry name" value="NUCLEOTIDYLTRANSFERASE"/>
    <property type="match status" value="1"/>
</dbReference>
<dbReference type="EMBL" id="JACVVK020000537">
    <property type="protein sequence ID" value="KAK7467827.1"/>
    <property type="molecule type" value="Genomic_DNA"/>
</dbReference>
<gene>
    <name evidence="1" type="ORF">BaRGS_00036933</name>
</gene>
<dbReference type="AlphaFoldDB" id="A0ABD0JAH6"/>
<organism evidence="1 2">
    <name type="scientific">Batillaria attramentaria</name>
    <dbReference type="NCBI Taxonomy" id="370345"/>
    <lineage>
        <taxon>Eukaryota</taxon>
        <taxon>Metazoa</taxon>
        <taxon>Spiralia</taxon>
        <taxon>Lophotrochozoa</taxon>
        <taxon>Mollusca</taxon>
        <taxon>Gastropoda</taxon>
        <taxon>Caenogastropoda</taxon>
        <taxon>Sorbeoconcha</taxon>
        <taxon>Cerithioidea</taxon>
        <taxon>Batillariidae</taxon>
        <taxon>Batillaria</taxon>
    </lineage>
</organism>
<accession>A0ABD0JAH6</accession>
<sequence length="538" mass="60658">MEVDDESLLSATQALQAVERLSLRTRRLEDSGKDLQSVNEKPLLELKQLLLMHVPSSITSEARQRFSCLIDQALEGQCKKILAGVVLTCPWFEATQKERGEQAKHNILLVVVMSHDQQFFTPANPQIREAGGVIDMGWLSIVELYHFGRFLVKGRTRYVEALFCPEAALVYASDEWRQLQSQIDASQVTGLRGFLEACCGQAMGSVAKKRKHGGMKLRENSTLAEICEAFRLLHHAHNHHHSLPPATATIHPPTLPDVACQALSKLQALYQDPDVSKQDIFTCLSTWHDELRGEMKQCKFSDLKAVTATVGSWMMETRLQGRKLQPAEDHCPVDDYSKLTQLMSEIGGPVTKLTPQQILLVARAGSFMYGLSTPESDVDYVVVYRDTTETVLSACSRPSECMESRGPSKKVEYGAYEARLLSEMLLKGSVVILELVYLDNHDFVSPLWKIFHKINSVRHMMTGSAPPVRVEGPVRDFIMRVRTEELTGELSRENLMRTATEQYETLRNDLASRQRRLPENPDFSFVTDWLLQVRGIAD</sequence>
<comment type="caution">
    <text evidence="1">The sequence shown here is derived from an EMBL/GenBank/DDBJ whole genome shotgun (WGS) entry which is preliminary data.</text>
</comment>
<protein>
    <recommendedName>
        <fullName evidence="3">Polymerase nucleotidyl transferase domain-containing protein</fullName>
    </recommendedName>
</protein>
<reference evidence="1 2" key="1">
    <citation type="journal article" date="2023" name="Sci. Data">
        <title>Genome assembly of the Korean intertidal mud-creeper Batillaria attramentaria.</title>
        <authorList>
            <person name="Patra A.K."/>
            <person name="Ho P.T."/>
            <person name="Jun S."/>
            <person name="Lee S.J."/>
            <person name="Kim Y."/>
            <person name="Won Y.J."/>
        </authorList>
    </citation>
    <scope>NUCLEOTIDE SEQUENCE [LARGE SCALE GENOMIC DNA]</scope>
    <source>
        <strain evidence="1">Wonlab-2016</strain>
    </source>
</reference>
<dbReference type="InterPro" id="IPR018775">
    <property type="entry name" value="RlaP"/>
</dbReference>